<dbReference type="EMBL" id="CP002085">
    <property type="protein sequence ID" value="ADK84081.1"/>
    <property type="molecule type" value="Genomic_DNA"/>
</dbReference>
<dbReference type="InterPro" id="IPR056798">
    <property type="entry name" value="ADH_Fe_C"/>
</dbReference>
<keyword evidence="3" id="KW-0560">Oxidoreductase</keyword>
<dbReference type="STRING" id="644282.Deba_0709"/>
<evidence type="ECO:0000256" key="1">
    <source>
        <dbReference type="ARBA" id="ARBA00001962"/>
    </source>
</evidence>
<sequence length="387" mass="40281">MATQFTVEGVRRVTFGCGSAASLGEEVKLLGGRKALVVLDPSLAKLGVAAPALDALDKAGVEAVIYSDITREPEPAEADAAAALGRDNAVDVVVGIGGGSALDLAKAAGVLITNQGQCTDYVGLELVKTPGKPVICLPTTAGTGSEVTFTAVFTRRADKFKGGINGRLLYPHMAILDPELTVSCPPYISAITGMDALTHAMEAYTSRAAHALSDHNALAAIELIGGSLRQAVAHGENIQARSEMLLGAYLAGLALAQAGVGAVHAMAYPLGAFYDIPHGEANAVLLPYVLRHNIMACPERFAAMANALAELPGDMSTRDAAYACLHEVMDLSEDVGIPATLKELNVPQASVPEMAKKAMTVARPIANNPRKVCAEDLEEIYHQAFGE</sequence>
<comment type="cofactor">
    <cofactor evidence="1">
        <name>Fe cation</name>
        <dbReference type="ChEBI" id="CHEBI:24875"/>
    </cofactor>
</comment>
<dbReference type="PROSITE" id="PS00913">
    <property type="entry name" value="ADH_IRON_1"/>
    <property type="match status" value="1"/>
</dbReference>
<dbReference type="RefSeq" id="WP_013257536.1">
    <property type="nucleotide sequence ID" value="NC_014365.1"/>
</dbReference>
<dbReference type="HOGENOM" id="CLU_007207_0_0_7"/>
<keyword evidence="8" id="KW-1185">Reference proteome</keyword>
<dbReference type="FunFam" id="3.40.50.1970:FF:000003">
    <property type="entry name" value="Alcohol dehydrogenase, iron-containing"/>
    <property type="match status" value="1"/>
</dbReference>
<dbReference type="CDD" id="cd08551">
    <property type="entry name" value="Fe-ADH"/>
    <property type="match status" value="1"/>
</dbReference>
<keyword evidence="4" id="KW-0520">NAD</keyword>
<evidence type="ECO:0000313" key="8">
    <source>
        <dbReference type="Proteomes" id="UP000009047"/>
    </source>
</evidence>
<comment type="similarity">
    <text evidence="2">Belongs to the iron-containing alcohol dehydrogenase family.</text>
</comment>
<dbReference type="Proteomes" id="UP000009047">
    <property type="component" value="Chromosome"/>
</dbReference>
<dbReference type="PROSITE" id="PS00060">
    <property type="entry name" value="ADH_IRON_2"/>
    <property type="match status" value="1"/>
</dbReference>
<evidence type="ECO:0000313" key="7">
    <source>
        <dbReference type="EMBL" id="ADK84081.1"/>
    </source>
</evidence>
<gene>
    <name evidence="7" type="ordered locus">Deba_0709</name>
</gene>
<evidence type="ECO:0000256" key="2">
    <source>
        <dbReference type="ARBA" id="ARBA00007358"/>
    </source>
</evidence>
<dbReference type="SUPFAM" id="SSF56796">
    <property type="entry name" value="Dehydroquinate synthase-like"/>
    <property type="match status" value="1"/>
</dbReference>
<protein>
    <submittedName>
        <fullName evidence="7">Iron-containing alcohol dehydrogenase</fullName>
    </submittedName>
</protein>
<dbReference type="FunFam" id="1.20.1090.10:FF:000001">
    <property type="entry name" value="Aldehyde-alcohol dehydrogenase"/>
    <property type="match status" value="1"/>
</dbReference>
<dbReference type="InterPro" id="IPR018211">
    <property type="entry name" value="ADH_Fe_CS"/>
</dbReference>
<evidence type="ECO:0000259" key="5">
    <source>
        <dbReference type="Pfam" id="PF00465"/>
    </source>
</evidence>
<dbReference type="Pfam" id="PF25137">
    <property type="entry name" value="ADH_Fe_C"/>
    <property type="match status" value="1"/>
</dbReference>
<organism evidence="7 8">
    <name type="scientific">Desulfarculus baarsii (strain ATCC 33931 / DSM 2075 / LMG 7858 / VKM B-1802 / 2st14)</name>
    <dbReference type="NCBI Taxonomy" id="644282"/>
    <lineage>
        <taxon>Bacteria</taxon>
        <taxon>Pseudomonadati</taxon>
        <taxon>Thermodesulfobacteriota</taxon>
        <taxon>Desulfarculia</taxon>
        <taxon>Desulfarculales</taxon>
        <taxon>Desulfarculaceae</taxon>
        <taxon>Desulfarculus</taxon>
    </lineage>
</organism>
<dbReference type="eggNOG" id="COG1454">
    <property type="taxonomic scope" value="Bacteria"/>
</dbReference>
<dbReference type="GO" id="GO:0004022">
    <property type="term" value="F:alcohol dehydrogenase (NAD+) activity"/>
    <property type="evidence" value="ECO:0007669"/>
    <property type="project" value="TreeGrafter"/>
</dbReference>
<reference evidence="7 8" key="1">
    <citation type="journal article" date="2010" name="Stand. Genomic Sci.">
        <title>Complete genome sequence of Desulfarculus baarsii type strain (2st14).</title>
        <authorList>
            <person name="Sun H."/>
            <person name="Spring S."/>
            <person name="Lapidus A."/>
            <person name="Davenport K."/>
            <person name="Del Rio T.G."/>
            <person name="Tice H."/>
            <person name="Nolan M."/>
            <person name="Copeland A."/>
            <person name="Cheng J.F."/>
            <person name="Lucas S."/>
            <person name="Tapia R."/>
            <person name="Goodwin L."/>
            <person name="Pitluck S."/>
            <person name="Ivanova N."/>
            <person name="Pagani I."/>
            <person name="Mavromatis K."/>
            <person name="Ovchinnikova G."/>
            <person name="Pati A."/>
            <person name="Chen A."/>
            <person name="Palaniappan K."/>
            <person name="Hauser L."/>
            <person name="Chang Y.J."/>
            <person name="Jeffries C.D."/>
            <person name="Detter J.C."/>
            <person name="Han C."/>
            <person name="Rohde M."/>
            <person name="Brambilla E."/>
            <person name="Goker M."/>
            <person name="Woyke T."/>
            <person name="Bristow J."/>
            <person name="Eisen J.A."/>
            <person name="Markowitz V."/>
            <person name="Hugenholtz P."/>
            <person name="Kyrpides N.C."/>
            <person name="Klenk H.P."/>
            <person name="Land M."/>
        </authorList>
    </citation>
    <scope>NUCLEOTIDE SEQUENCE [LARGE SCALE GENOMIC DNA]</scope>
    <source>
        <strain evidence="8">ATCC 33931 / DSM 2075 / LMG 7858 / VKM B-1802 / 2st14</strain>
    </source>
</reference>
<evidence type="ECO:0000256" key="3">
    <source>
        <dbReference type="ARBA" id="ARBA00023002"/>
    </source>
</evidence>
<dbReference type="Gene3D" id="1.20.1090.10">
    <property type="entry name" value="Dehydroquinate synthase-like - alpha domain"/>
    <property type="match status" value="1"/>
</dbReference>
<proteinExistence type="inferred from homology"/>
<evidence type="ECO:0000259" key="6">
    <source>
        <dbReference type="Pfam" id="PF25137"/>
    </source>
</evidence>
<dbReference type="AlphaFoldDB" id="E1QEU5"/>
<feature type="domain" description="Fe-containing alcohol dehydrogenase-like C-terminal" evidence="6">
    <location>
        <begin position="190"/>
        <end position="385"/>
    </location>
</feature>
<evidence type="ECO:0000256" key="4">
    <source>
        <dbReference type="ARBA" id="ARBA00023027"/>
    </source>
</evidence>
<dbReference type="PANTHER" id="PTHR11496:SF102">
    <property type="entry name" value="ALCOHOL DEHYDROGENASE 4"/>
    <property type="match status" value="1"/>
</dbReference>
<dbReference type="InterPro" id="IPR039697">
    <property type="entry name" value="Alcohol_dehydrogenase_Fe"/>
</dbReference>
<dbReference type="KEGG" id="dbr:Deba_0709"/>
<feature type="domain" description="Alcohol dehydrogenase iron-type/glycerol dehydrogenase GldA" evidence="5">
    <location>
        <begin position="12"/>
        <end position="178"/>
    </location>
</feature>
<dbReference type="GO" id="GO:0046872">
    <property type="term" value="F:metal ion binding"/>
    <property type="evidence" value="ECO:0007669"/>
    <property type="project" value="InterPro"/>
</dbReference>
<dbReference type="Gene3D" id="3.40.50.1970">
    <property type="match status" value="1"/>
</dbReference>
<name>E1QEU5_DESB2</name>
<dbReference type="Pfam" id="PF00465">
    <property type="entry name" value="Fe-ADH"/>
    <property type="match status" value="1"/>
</dbReference>
<dbReference type="PANTHER" id="PTHR11496">
    <property type="entry name" value="ALCOHOL DEHYDROGENASE"/>
    <property type="match status" value="1"/>
</dbReference>
<accession>E1QEU5</accession>
<dbReference type="InterPro" id="IPR001670">
    <property type="entry name" value="ADH_Fe/GldA"/>
</dbReference>